<proteinExistence type="predicted"/>
<protein>
    <submittedName>
        <fullName evidence="1">IS66 family insertion sequence element accessory protein TnpB</fullName>
    </submittedName>
</protein>
<gene>
    <name evidence="1" type="ORF">RM539_19145</name>
</gene>
<name>A0ABU3DB14_9FLAO</name>
<evidence type="ECO:0000313" key="1">
    <source>
        <dbReference type="EMBL" id="MDT0678699.1"/>
    </source>
</evidence>
<dbReference type="EMBL" id="JAVRHK010000031">
    <property type="protein sequence ID" value="MDT0678699.1"/>
    <property type="molecule type" value="Genomic_DNA"/>
</dbReference>
<dbReference type="NCBIfam" id="NF047593">
    <property type="entry name" value="IS66_ISAeme5_TnpA"/>
    <property type="match status" value="1"/>
</dbReference>
<keyword evidence="2" id="KW-1185">Reference proteome</keyword>
<sequence>MMSKQEEMYNLVNEYLNSGLSAKAFSKEKGISPSTFCYWMRKKKDEDQPGGFVEVTKGSNSSSGELELIYPNGVKLQMNAADLGLIARLVKLY</sequence>
<comment type="caution">
    <text evidence="1">The sequence shown here is derived from an EMBL/GenBank/DDBJ whole genome shotgun (WGS) entry which is preliminary data.</text>
</comment>
<organism evidence="1 2">
    <name type="scientific">Autumnicola musiva</name>
    <dbReference type="NCBI Taxonomy" id="3075589"/>
    <lineage>
        <taxon>Bacteria</taxon>
        <taxon>Pseudomonadati</taxon>
        <taxon>Bacteroidota</taxon>
        <taxon>Flavobacteriia</taxon>
        <taxon>Flavobacteriales</taxon>
        <taxon>Flavobacteriaceae</taxon>
        <taxon>Autumnicola</taxon>
    </lineage>
</organism>
<reference evidence="1 2" key="1">
    <citation type="submission" date="2023-09" db="EMBL/GenBank/DDBJ databases">
        <authorList>
            <person name="Rey-Velasco X."/>
        </authorList>
    </citation>
    <scope>NUCLEOTIDE SEQUENCE [LARGE SCALE GENOMIC DNA]</scope>
    <source>
        <strain evidence="1 2">F117</strain>
    </source>
</reference>
<accession>A0ABU3DB14</accession>
<dbReference type="RefSeq" id="WP_311505032.1">
    <property type="nucleotide sequence ID" value="NZ_JAVRHK010000031.1"/>
</dbReference>
<evidence type="ECO:0000313" key="2">
    <source>
        <dbReference type="Proteomes" id="UP001262582"/>
    </source>
</evidence>
<dbReference type="Proteomes" id="UP001262582">
    <property type="component" value="Unassembled WGS sequence"/>
</dbReference>